<dbReference type="Pfam" id="PF00582">
    <property type="entry name" value="Usp"/>
    <property type="match status" value="1"/>
</dbReference>
<accession>A0ABQ1QKN2</accession>
<dbReference type="RefSeq" id="WP_188526896.1">
    <property type="nucleotide sequence ID" value="NZ_BMGI01000002.1"/>
</dbReference>
<comment type="caution">
    <text evidence="2">The sequence shown here is derived from an EMBL/GenBank/DDBJ whole genome shotgun (WGS) entry which is preliminary data.</text>
</comment>
<dbReference type="Proteomes" id="UP000617355">
    <property type="component" value="Unassembled WGS sequence"/>
</dbReference>
<dbReference type="InterPro" id="IPR014729">
    <property type="entry name" value="Rossmann-like_a/b/a_fold"/>
</dbReference>
<organism evidence="2 3">
    <name type="scientific">Sinisalibacter lacisalsi</name>
    <dbReference type="NCBI Taxonomy" id="1526570"/>
    <lineage>
        <taxon>Bacteria</taxon>
        <taxon>Pseudomonadati</taxon>
        <taxon>Pseudomonadota</taxon>
        <taxon>Alphaproteobacteria</taxon>
        <taxon>Rhodobacterales</taxon>
        <taxon>Roseobacteraceae</taxon>
        <taxon>Sinisalibacter</taxon>
    </lineage>
</organism>
<protein>
    <recommendedName>
        <fullName evidence="1">UspA domain-containing protein</fullName>
    </recommendedName>
</protein>
<reference evidence="3" key="1">
    <citation type="journal article" date="2019" name="Int. J. Syst. Evol. Microbiol.">
        <title>The Global Catalogue of Microorganisms (GCM) 10K type strain sequencing project: providing services to taxonomists for standard genome sequencing and annotation.</title>
        <authorList>
            <consortium name="The Broad Institute Genomics Platform"/>
            <consortium name="The Broad Institute Genome Sequencing Center for Infectious Disease"/>
            <person name="Wu L."/>
            <person name="Ma J."/>
        </authorList>
    </citation>
    <scope>NUCLEOTIDE SEQUENCE [LARGE SCALE GENOMIC DNA]</scope>
    <source>
        <strain evidence="3">CGMCC 1.12922</strain>
    </source>
</reference>
<evidence type="ECO:0000313" key="2">
    <source>
        <dbReference type="EMBL" id="GGD30923.1"/>
    </source>
</evidence>
<sequence>MFKHLMVPVDLAHTESLGHALDTAADLAAHWGAKVTYVGVGTTTPGKLAHNPKEFAEKLKAFAKAQAVAHAIEADAHATIAHDPTTDVDDVLLHAIDEIGADLVVMQSHLPGLLDYVWPSNGGKIAGHAKASVLVVRG</sequence>
<name>A0ABQ1QKN2_9RHOB</name>
<feature type="domain" description="UspA" evidence="1">
    <location>
        <begin position="1"/>
        <end position="137"/>
    </location>
</feature>
<dbReference type="Gene3D" id="3.40.50.620">
    <property type="entry name" value="HUPs"/>
    <property type="match status" value="1"/>
</dbReference>
<dbReference type="EMBL" id="BMGI01000002">
    <property type="protein sequence ID" value="GGD30923.1"/>
    <property type="molecule type" value="Genomic_DNA"/>
</dbReference>
<evidence type="ECO:0000259" key="1">
    <source>
        <dbReference type="Pfam" id="PF00582"/>
    </source>
</evidence>
<keyword evidence="3" id="KW-1185">Reference proteome</keyword>
<gene>
    <name evidence="2" type="ORF">GCM10011358_13690</name>
</gene>
<evidence type="ECO:0000313" key="3">
    <source>
        <dbReference type="Proteomes" id="UP000617355"/>
    </source>
</evidence>
<dbReference type="SUPFAM" id="SSF52402">
    <property type="entry name" value="Adenine nucleotide alpha hydrolases-like"/>
    <property type="match status" value="1"/>
</dbReference>
<proteinExistence type="predicted"/>
<dbReference type="InterPro" id="IPR006016">
    <property type="entry name" value="UspA"/>
</dbReference>